<dbReference type="AlphaFoldDB" id="W3VKH6"/>
<feature type="transmembrane region" description="Helical" evidence="6">
    <location>
        <begin position="288"/>
        <end position="308"/>
    </location>
</feature>
<reference evidence="8 9" key="1">
    <citation type="journal article" date="2014" name="Genome Announc.">
        <title>Genome sequence of the basidiomycetous fungus Pseudozyma aphidis DSM70725, an efficient producer of biosurfactant mannosylerythritol lipids.</title>
        <authorList>
            <person name="Lorenz S."/>
            <person name="Guenther M."/>
            <person name="Grumaz C."/>
            <person name="Rupp S."/>
            <person name="Zibek S."/>
            <person name="Sohn K."/>
        </authorList>
    </citation>
    <scope>NUCLEOTIDE SEQUENCE [LARGE SCALE GENOMIC DNA]</scope>
    <source>
        <strain evidence="9">ATCC 32657 / CBS 517.83 / DSM 70725 / JCM 10318 / NBRC 10182 / NRRL Y-7954 / St-0401</strain>
    </source>
</reference>
<feature type="transmembrane region" description="Helical" evidence="6">
    <location>
        <begin position="452"/>
        <end position="472"/>
    </location>
</feature>
<feature type="transmembrane region" description="Helical" evidence="6">
    <location>
        <begin position="51"/>
        <end position="77"/>
    </location>
</feature>
<dbReference type="Gene3D" id="1.20.1250.20">
    <property type="entry name" value="MFS general substrate transporter like domains"/>
    <property type="match status" value="1"/>
</dbReference>
<accession>W3VKH6</accession>
<dbReference type="Pfam" id="PF07690">
    <property type="entry name" value="MFS_1"/>
    <property type="match status" value="1"/>
</dbReference>
<feature type="compositionally biased region" description="Basic and acidic residues" evidence="5">
    <location>
        <begin position="25"/>
        <end position="35"/>
    </location>
</feature>
<dbReference type="EMBL" id="AWNI01000022">
    <property type="protein sequence ID" value="ETS61297.1"/>
    <property type="molecule type" value="Genomic_DNA"/>
</dbReference>
<name>W3VKH6_MOEAP</name>
<keyword evidence="2 6" id="KW-0812">Transmembrane</keyword>
<feature type="transmembrane region" description="Helical" evidence="6">
    <location>
        <begin position="424"/>
        <end position="445"/>
    </location>
</feature>
<dbReference type="InterPro" id="IPR036259">
    <property type="entry name" value="MFS_trans_sf"/>
</dbReference>
<evidence type="ECO:0000256" key="1">
    <source>
        <dbReference type="ARBA" id="ARBA00004141"/>
    </source>
</evidence>
<evidence type="ECO:0000259" key="7">
    <source>
        <dbReference type="PROSITE" id="PS50850"/>
    </source>
</evidence>
<feature type="transmembrane region" description="Helical" evidence="6">
    <location>
        <begin position="531"/>
        <end position="552"/>
    </location>
</feature>
<keyword evidence="4 6" id="KW-0472">Membrane</keyword>
<dbReference type="InterPro" id="IPR020846">
    <property type="entry name" value="MFS_dom"/>
</dbReference>
<evidence type="ECO:0000256" key="4">
    <source>
        <dbReference type="ARBA" id="ARBA00023136"/>
    </source>
</evidence>
<proteinExistence type="predicted"/>
<feature type="transmembrane region" description="Helical" evidence="6">
    <location>
        <begin position="211"/>
        <end position="228"/>
    </location>
</feature>
<evidence type="ECO:0000256" key="3">
    <source>
        <dbReference type="ARBA" id="ARBA00022989"/>
    </source>
</evidence>
<evidence type="ECO:0000256" key="2">
    <source>
        <dbReference type="ARBA" id="ARBA00022692"/>
    </source>
</evidence>
<dbReference type="InterPro" id="IPR011701">
    <property type="entry name" value="MFS"/>
</dbReference>
<keyword evidence="9" id="KW-1185">Reference proteome</keyword>
<gene>
    <name evidence="8" type="ORF">PaG_05264</name>
</gene>
<feature type="transmembrane region" description="Helical" evidence="6">
    <location>
        <begin position="394"/>
        <end position="412"/>
    </location>
</feature>
<feature type="transmembrane region" description="Helical" evidence="6">
    <location>
        <begin position="89"/>
        <end position="107"/>
    </location>
</feature>
<feature type="domain" description="Major facilitator superfamily (MFS) profile" evidence="7">
    <location>
        <begin position="54"/>
        <end position="553"/>
    </location>
</feature>
<protein>
    <recommendedName>
        <fullName evidence="7">Major facilitator superfamily (MFS) profile domain-containing protein</fullName>
    </recommendedName>
</protein>
<evidence type="ECO:0000256" key="5">
    <source>
        <dbReference type="SAM" id="MobiDB-lite"/>
    </source>
</evidence>
<dbReference type="Proteomes" id="UP000019462">
    <property type="component" value="Unassembled WGS sequence"/>
</dbReference>
<dbReference type="GO" id="GO:0005886">
    <property type="term" value="C:plasma membrane"/>
    <property type="evidence" value="ECO:0007669"/>
    <property type="project" value="TreeGrafter"/>
</dbReference>
<dbReference type="CDD" id="cd17502">
    <property type="entry name" value="MFS_Azr1_MDR_like"/>
    <property type="match status" value="1"/>
</dbReference>
<evidence type="ECO:0000313" key="8">
    <source>
        <dbReference type="EMBL" id="ETS61297.1"/>
    </source>
</evidence>
<feature type="transmembrane region" description="Helical" evidence="6">
    <location>
        <begin position="249"/>
        <end position="268"/>
    </location>
</feature>
<keyword evidence="3 6" id="KW-1133">Transmembrane helix</keyword>
<dbReference type="SUPFAM" id="SSF103473">
    <property type="entry name" value="MFS general substrate transporter"/>
    <property type="match status" value="1"/>
</dbReference>
<feature type="compositionally biased region" description="Polar residues" evidence="5">
    <location>
        <begin position="1"/>
        <end position="24"/>
    </location>
</feature>
<feature type="transmembrane region" description="Helical" evidence="6">
    <location>
        <begin position="362"/>
        <end position="382"/>
    </location>
</feature>
<evidence type="ECO:0000256" key="6">
    <source>
        <dbReference type="SAM" id="Phobius"/>
    </source>
</evidence>
<comment type="subcellular location">
    <subcellularLocation>
        <location evidence="1">Membrane</location>
        <topology evidence="1">Multi-pass membrane protein</topology>
    </subcellularLocation>
</comment>
<evidence type="ECO:0000313" key="9">
    <source>
        <dbReference type="Proteomes" id="UP000019462"/>
    </source>
</evidence>
<dbReference type="GO" id="GO:0022857">
    <property type="term" value="F:transmembrane transporter activity"/>
    <property type="evidence" value="ECO:0007669"/>
    <property type="project" value="InterPro"/>
</dbReference>
<dbReference type="PROSITE" id="PS50850">
    <property type="entry name" value="MFS"/>
    <property type="match status" value="1"/>
</dbReference>
<organism evidence="8 9">
    <name type="scientific">Moesziomyces aphidis</name>
    <name type="common">Pseudozyma aphidis</name>
    <dbReference type="NCBI Taxonomy" id="84754"/>
    <lineage>
        <taxon>Eukaryota</taxon>
        <taxon>Fungi</taxon>
        <taxon>Dikarya</taxon>
        <taxon>Basidiomycota</taxon>
        <taxon>Ustilaginomycotina</taxon>
        <taxon>Ustilaginomycetes</taxon>
        <taxon>Ustilaginales</taxon>
        <taxon>Ustilaginaceae</taxon>
        <taxon>Moesziomyces</taxon>
    </lineage>
</organism>
<feature type="transmembrane region" description="Helical" evidence="6">
    <location>
        <begin position="181"/>
        <end position="199"/>
    </location>
</feature>
<dbReference type="PRINTS" id="PR01036">
    <property type="entry name" value="TCRTETB"/>
</dbReference>
<feature type="transmembrane region" description="Helical" evidence="6">
    <location>
        <begin position="329"/>
        <end position="350"/>
    </location>
</feature>
<feature type="region of interest" description="Disordered" evidence="5">
    <location>
        <begin position="1"/>
        <end position="41"/>
    </location>
</feature>
<dbReference type="PANTHER" id="PTHR23501">
    <property type="entry name" value="MAJOR FACILITATOR SUPERFAMILY"/>
    <property type="match status" value="1"/>
</dbReference>
<feature type="transmembrane region" description="Helical" evidence="6">
    <location>
        <begin position="144"/>
        <end position="169"/>
    </location>
</feature>
<feature type="transmembrane region" description="Helical" evidence="6">
    <location>
        <begin position="119"/>
        <end position="138"/>
    </location>
</feature>
<comment type="caution">
    <text evidence="8">The sequence shown here is derived from an EMBL/GenBank/DDBJ whole genome shotgun (WGS) entry which is preliminary data.</text>
</comment>
<dbReference type="OrthoDB" id="10021397at2759"/>
<sequence>MTTPTSEQATENGGSRVSSISNIKRSSDKDVEKKTAPVSTESGGELSKLKVLSILIMMGLLMFLVALDKTIIGVALPSISNEFHSLKDIGWYGSAYMATNAALQLVWGRVYKGNPVKPIFIAAVVIFETGSAICGAAPSSKALIVGRAIAGAGGAGITNGLISIVMAIVPLEKRATVQASMGSVFGVASAMGPLLGGAFTENVSWRWCFYINLPFAVVALVPVIFFLDGSKTADKGKTMLPFREQIRQIDPLGALLILGSIVCLVLALQWGGQASSNTELSSWNTPRVIALLVVFGVALLAFVAWQMYMQDRALLPPSIFVERSVLGSFWYMWFFAGSMTVMFYYVPVWFQVVQGVAPIQSSYRTLATIVPFVVASILGGLVTKKTGYYTPPMLLPAVLGAVGVGLISTWNPDASRAAWAGYQVVYGIGMGAAMTGSSLAVQAALPHSEVPIAIGAVFFAREMGSAVFVATAENLLSSQLVKGLQQVAELRDGSVQLAQSGPSQIRSVAQSLGDGVLEEVIGIFNAALRHVWYLALALTLATIVPFFLIRWLNVNEVAKERAAEREAAKVEVQKVEKA</sequence>
<dbReference type="PANTHER" id="PTHR23501:SF198">
    <property type="entry name" value="AZOLE RESISTANCE PROTEIN 1-RELATED"/>
    <property type="match status" value="1"/>
</dbReference>
<dbReference type="HOGENOM" id="CLU_000960_22_1_1"/>